<dbReference type="InterPro" id="IPR010213">
    <property type="entry name" value="TF_NusA"/>
</dbReference>
<dbReference type="InterPro" id="IPR036555">
    <property type="entry name" value="NusA_N_sf"/>
</dbReference>
<dbReference type="EMBL" id="WJBB01000005">
    <property type="protein sequence ID" value="MBC3796519.1"/>
    <property type="molecule type" value="Genomic_DNA"/>
</dbReference>
<evidence type="ECO:0000313" key="11">
    <source>
        <dbReference type="Proteomes" id="UP000653358"/>
    </source>
</evidence>
<keyword evidence="3 7" id="KW-0889">Transcription antitermination</keyword>
<dbReference type="InterPro" id="IPR013735">
    <property type="entry name" value="TF_NusA_N"/>
</dbReference>
<gene>
    <name evidence="7 10" type="primary">nusA</name>
    <name evidence="10" type="ORF">GH807_05565</name>
</gene>
<evidence type="ECO:0000256" key="6">
    <source>
        <dbReference type="ARBA" id="ARBA00023163"/>
    </source>
</evidence>
<dbReference type="Gene3D" id="3.30.300.20">
    <property type="match status" value="2"/>
</dbReference>
<dbReference type="SUPFAM" id="SSF50249">
    <property type="entry name" value="Nucleic acid-binding proteins"/>
    <property type="match status" value="1"/>
</dbReference>
<dbReference type="CDD" id="cd04455">
    <property type="entry name" value="S1_NusA"/>
    <property type="match status" value="1"/>
</dbReference>
<dbReference type="SUPFAM" id="SSF69705">
    <property type="entry name" value="Transcription factor NusA, N-terminal domain"/>
    <property type="match status" value="1"/>
</dbReference>
<keyword evidence="4 7" id="KW-0694">RNA-binding</keyword>
<dbReference type="Pfam" id="PF08529">
    <property type="entry name" value="NusA_N"/>
    <property type="match status" value="1"/>
</dbReference>
<comment type="function">
    <text evidence="7">Participates in both transcription termination and antitermination.</text>
</comment>
<comment type="caution">
    <text evidence="10">The sequence shown here is derived from an EMBL/GenBank/DDBJ whole genome shotgun (WGS) entry which is preliminary data.</text>
</comment>
<sequence>MNAEFIRALDVIQEEKSIDKEELIQAIEAAITTAYKKNYGNAHNVEINIDRESGDIQVYAMKEIVEIPENDQNQISLDKAREIDPNYNIGDFFRKEVRPRDFGRIAAQNAKQLIIQRIKEAERNIIYNDYLERQDEVLTGIIKRVEKGVVYVEVGKLEAVMLPSEQIPGEAYDINQRIKVYLLMVKKTTKGPQVNVSRTHPGLVKRLFESEVPEIFDGIVDIISISREAGSRTKVAVKANDPSIDPVGACVGQKGVRVQNIINELRGEKIDVIKWSENIDEYLSNALSPAKVVQVLPNKDEKAAIAIVDDYQLSLAIGKEGQNVRLAAKLTGWKIDIKSKLDYASKYQIDKKSDNENEDILLELKEELELEELEVAEELDFAENLELVEEPEPEPEPEPKLADELELES</sequence>
<comment type="similarity">
    <text evidence="7">Belongs to the NusA family.</text>
</comment>
<feature type="compositionally biased region" description="Acidic residues" evidence="8">
    <location>
        <begin position="386"/>
        <end position="396"/>
    </location>
</feature>
<dbReference type="InterPro" id="IPR015946">
    <property type="entry name" value="KH_dom-like_a/b"/>
</dbReference>
<dbReference type="HAMAP" id="MF_00945_B">
    <property type="entry name" value="NusA_B"/>
    <property type="match status" value="1"/>
</dbReference>
<keyword evidence="6 7" id="KW-0804">Transcription</keyword>
<comment type="subcellular location">
    <subcellularLocation>
        <location evidence="7">Cytoplasm</location>
    </subcellularLocation>
</comment>
<dbReference type="Pfam" id="PF13184">
    <property type="entry name" value="KH_NusA_1st"/>
    <property type="match status" value="1"/>
</dbReference>
<evidence type="ECO:0000256" key="7">
    <source>
        <dbReference type="HAMAP-Rule" id="MF_00945"/>
    </source>
</evidence>
<dbReference type="CDD" id="cd02134">
    <property type="entry name" value="KH-II_NusA_rpt1"/>
    <property type="match status" value="1"/>
</dbReference>
<dbReference type="InterPro" id="IPR003029">
    <property type="entry name" value="S1_domain"/>
</dbReference>
<keyword evidence="5 7" id="KW-0805">Transcription regulation</keyword>
<keyword evidence="2 7" id="KW-0963">Cytoplasm</keyword>
<organism evidence="10 11">
    <name type="scientific">Acetobacterium tundrae</name>
    <dbReference type="NCBI Taxonomy" id="132932"/>
    <lineage>
        <taxon>Bacteria</taxon>
        <taxon>Bacillati</taxon>
        <taxon>Bacillota</taxon>
        <taxon>Clostridia</taxon>
        <taxon>Eubacteriales</taxon>
        <taxon>Eubacteriaceae</taxon>
        <taxon>Acetobacterium</taxon>
    </lineage>
</organism>
<dbReference type="Pfam" id="PF00575">
    <property type="entry name" value="S1"/>
    <property type="match status" value="1"/>
</dbReference>
<protein>
    <recommendedName>
        <fullName evidence="7">Transcription termination/antitermination protein NusA</fullName>
    </recommendedName>
</protein>
<evidence type="ECO:0000313" key="10">
    <source>
        <dbReference type="EMBL" id="MBC3796519.1"/>
    </source>
</evidence>
<evidence type="ECO:0000256" key="8">
    <source>
        <dbReference type="SAM" id="MobiDB-lite"/>
    </source>
</evidence>
<dbReference type="PANTHER" id="PTHR22648">
    <property type="entry name" value="TRANSCRIPTION TERMINATION FACTOR NUSA"/>
    <property type="match status" value="1"/>
</dbReference>
<evidence type="ECO:0000256" key="5">
    <source>
        <dbReference type="ARBA" id="ARBA00023015"/>
    </source>
</evidence>
<dbReference type="RefSeq" id="WP_148602295.1">
    <property type="nucleotide sequence ID" value="NZ_RXYB01000002.1"/>
</dbReference>
<dbReference type="Proteomes" id="UP000653358">
    <property type="component" value="Unassembled WGS sequence"/>
</dbReference>
<dbReference type="InterPro" id="IPR009019">
    <property type="entry name" value="KH_sf_prok-type"/>
</dbReference>
<dbReference type="Gene3D" id="2.40.50.140">
    <property type="entry name" value="Nucleic acid-binding proteins"/>
    <property type="match status" value="1"/>
</dbReference>
<dbReference type="InterPro" id="IPR025249">
    <property type="entry name" value="TF_NusA_KH_1st"/>
</dbReference>
<evidence type="ECO:0000256" key="2">
    <source>
        <dbReference type="ARBA" id="ARBA00022490"/>
    </source>
</evidence>
<name>A0ABR6WJI9_9FIRM</name>
<dbReference type="Gene3D" id="3.30.1480.10">
    <property type="entry name" value="NusA, N-terminal domain"/>
    <property type="match status" value="1"/>
</dbReference>
<dbReference type="CDD" id="cd22529">
    <property type="entry name" value="KH-II_NusA_rpt2"/>
    <property type="match status" value="1"/>
</dbReference>
<evidence type="ECO:0000256" key="3">
    <source>
        <dbReference type="ARBA" id="ARBA00022814"/>
    </source>
</evidence>
<evidence type="ECO:0000259" key="9">
    <source>
        <dbReference type="SMART" id="SM00316"/>
    </source>
</evidence>
<dbReference type="Pfam" id="PF26594">
    <property type="entry name" value="KH_NusA_2nd"/>
    <property type="match status" value="1"/>
</dbReference>
<dbReference type="NCBIfam" id="TIGR01953">
    <property type="entry name" value="NusA"/>
    <property type="match status" value="1"/>
</dbReference>
<evidence type="ECO:0000256" key="1">
    <source>
        <dbReference type="ARBA" id="ARBA00022472"/>
    </source>
</evidence>
<accession>A0ABR6WJI9</accession>
<dbReference type="InterPro" id="IPR012340">
    <property type="entry name" value="NA-bd_OB-fold"/>
</dbReference>
<feature type="domain" description="S1 motif" evidence="9">
    <location>
        <begin position="133"/>
        <end position="199"/>
    </location>
</feature>
<evidence type="ECO:0000256" key="4">
    <source>
        <dbReference type="ARBA" id="ARBA00022884"/>
    </source>
</evidence>
<dbReference type="InterPro" id="IPR058582">
    <property type="entry name" value="KH_NusA_2nd"/>
</dbReference>
<dbReference type="PANTHER" id="PTHR22648:SF0">
    <property type="entry name" value="TRANSCRIPTION TERMINATION_ANTITERMINATION PROTEIN NUSA"/>
    <property type="match status" value="1"/>
</dbReference>
<comment type="subunit">
    <text evidence="7">Monomer. Binds directly to the core enzyme of the DNA-dependent RNA polymerase and to nascent RNA.</text>
</comment>
<keyword evidence="1 7" id="KW-0806">Transcription termination</keyword>
<keyword evidence="11" id="KW-1185">Reference proteome</keyword>
<dbReference type="InterPro" id="IPR030842">
    <property type="entry name" value="TF_NusA_bacterial"/>
</dbReference>
<dbReference type="SUPFAM" id="SSF54814">
    <property type="entry name" value="Prokaryotic type KH domain (KH-domain type II)"/>
    <property type="match status" value="2"/>
</dbReference>
<proteinExistence type="inferred from homology"/>
<reference evidence="10 11" key="1">
    <citation type="journal article" date="2020" name="mSystems">
        <title>Defining Genomic and Predicted Metabolic Features of the Acetobacterium Genus.</title>
        <authorList>
            <person name="Ross D.E."/>
            <person name="Marshall C.W."/>
            <person name="Gulliver D."/>
            <person name="May H.D."/>
            <person name="Norman R.S."/>
        </authorList>
    </citation>
    <scope>NUCLEOTIDE SEQUENCE [LARGE SCALE GENOMIC DNA]</scope>
    <source>
        <strain evidence="10 11">DSM 9173</strain>
    </source>
</reference>
<feature type="region of interest" description="Disordered" evidence="8">
    <location>
        <begin position="386"/>
        <end position="409"/>
    </location>
</feature>
<dbReference type="SMART" id="SM00316">
    <property type="entry name" value="S1"/>
    <property type="match status" value="1"/>
</dbReference>